<keyword evidence="3" id="KW-1185">Reference proteome</keyword>
<dbReference type="EMBL" id="AAPJ01000001">
    <property type="protein sequence ID" value="EAS51267.1"/>
    <property type="molecule type" value="Genomic_DNA"/>
</dbReference>
<dbReference type="Proteomes" id="UP000000321">
    <property type="component" value="Unassembled WGS sequence"/>
</dbReference>
<sequence>MHPWIGRRDTRPILVRRFVSGACLPKRWAHRSCPDRCRERRPAPGRHQDTPGLIRCLAGRGNIVGAFARLDDVDRSADGVPARQFSFLRLFMNTMSSLPPCERRHVHLFATGPQGYAVRGTTEDHRRGHAGPSQGVREGHRLQ</sequence>
<organism evidence="2 3">
    <name type="scientific">Aurantimonas manganoxydans (strain ATCC BAA-1229 / DSM 21871 / SI85-9A1)</name>
    <dbReference type="NCBI Taxonomy" id="287752"/>
    <lineage>
        <taxon>Bacteria</taxon>
        <taxon>Pseudomonadati</taxon>
        <taxon>Pseudomonadota</taxon>
        <taxon>Alphaproteobacteria</taxon>
        <taxon>Hyphomicrobiales</taxon>
        <taxon>Aurantimonadaceae</taxon>
        <taxon>Aurantimonas</taxon>
    </lineage>
</organism>
<evidence type="ECO:0000256" key="1">
    <source>
        <dbReference type="SAM" id="MobiDB-lite"/>
    </source>
</evidence>
<feature type="region of interest" description="Disordered" evidence="1">
    <location>
        <begin position="117"/>
        <end position="143"/>
    </location>
</feature>
<accession>Q1YMW4</accession>
<dbReference type="HOGENOM" id="CLU_1803977_0_0_5"/>
<reference evidence="2 3" key="1">
    <citation type="journal article" date="2008" name="Appl. Environ. Microbiol.">
        <title>Genomic insights into Mn(II) oxidation by the marine alphaproteobacterium Aurantimonas sp. strain SI85-9A1.</title>
        <authorList>
            <person name="Dick G.J."/>
            <person name="Podell S."/>
            <person name="Johnson H.A."/>
            <person name="Rivera-Espinoza Y."/>
            <person name="Bernier-Latmani R."/>
            <person name="McCarthy J.K."/>
            <person name="Torpey J.W."/>
            <person name="Clement B.G."/>
            <person name="Gaasterland T."/>
            <person name="Tebo B.M."/>
        </authorList>
    </citation>
    <scope>NUCLEOTIDE SEQUENCE [LARGE SCALE GENOMIC DNA]</scope>
    <source>
        <strain evidence="2 3">SI85-9A1</strain>
    </source>
</reference>
<gene>
    <name evidence="2" type="ORF">SI859A1_02082</name>
</gene>
<dbReference type="AlphaFoldDB" id="Q1YMW4"/>
<comment type="caution">
    <text evidence="2">The sequence shown here is derived from an EMBL/GenBank/DDBJ whole genome shotgun (WGS) entry which is preliminary data.</text>
</comment>
<protein>
    <submittedName>
        <fullName evidence="2">Uncharacterized protein</fullName>
    </submittedName>
</protein>
<evidence type="ECO:0000313" key="3">
    <source>
        <dbReference type="Proteomes" id="UP000000321"/>
    </source>
</evidence>
<proteinExistence type="predicted"/>
<name>Q1YMW4_AURMS</name>
<evidence type="ECO:0000313" key="2">
    <source>
        <dbReference type="EMBL" id="EAS51267.1"/>
    </source>
</evidence>
<dbReference type="BioCyc" id="AURANTIMONAS:SI859A1_02082-MONOMER"/>